<organism evidence="1">
    <name type="scientific">viral metagenome</name>
    <dbReference type="NCBI Taxonomy" id="1070528"/>
    <lineage>
        <taxon>unclassified sequences</taxon>
        <taxon>metagenomes</taxon>
        <taxon>organismal metagenomes</taxon>
    </lineage>
</organism>
<accession>A0A6M3KU10</accession>
<reference evidence="1" key="1">
    <citation type="submission" date="2020-03" db="EMBL/GenBank/DDBJ databases">
        <title>The deep terrestrial virosphere.</title>
        <authorList>
            <person name="Holmfeldt K."/>
            <person name="Nilsson E."/>
            <person name="Simone D."/>
            <person name="Lopez-Fernandez M."/>
            <person name="Wu X."/>
            <person name="de Brujin I."/>
            <person name="Lundin D."/>
            <person name="Andersson A."/>
            <person name="Bertilsson S."/>
            <person name="Dopson M."/>
        </authorList>
    </citation>
    <scope>NUCLEOTIDE SEQUENCE</scope>
    <source>
        <strain evidence="1">MM415B02290</strain>
    </source>
</reference>
<sequence>MINIWEHYPAQNVQNYAPIALPILAGAVTEAVYCPFSRDLWIQADVAGMVSGESVTGRVEGSLDGTNFGNIFPRNPDDLSERDITISVNGTHLWYFHGAAPPYIRLSGFTTTLPGSEATLALQAYFGQMV</sequence>
<dbReference type="EMBL" id="MT142551">
    <property type="protein sequence ID" value="QJA85061.1"/>
    <property type="molecule type" value="Genomic_DNA"/>
</dbReference>
<protein>
    <submittedName>
        <fullName evidence="1">Uncharacterized protein</fullName>
    </submittedName>
</protein>
<proteinExistence type="predicted"/>
<dbReference type="AlphaFoldDB" id="A0A6M3KU10"/>
<name>A0A6M3KU10_9ZZZZ</name>
<evidence type="ECO:0000313" key="1">
    <source>
        <dbReference type="EMBL" id="QJA85061.1"/>
    </source>
</evidence>
<gene>
    <name evidence="1" type="ORF">MM415B02290_0009</name>
</gene>